<proteinExistence type="predicted"/>
<name>A0A1L9B8L0_9BACT</name>
<dbReference type="EMBL" id="MPIN01000005">
    <property type="protein sequence ID" value="OJH38596.1"/>
    <property type="molecule type" value="Genomic_DNA"/>
</dbReference>
<dbReference type="OrthoDB" id="5482129at2"/>
<evidence type="ECO:0000256" key="1">
    <source>
        <dbReference type="SAM" id="MobiDB-lite"/>
    </source>
</evidence>
<organism evidence="2 3">
    <name type="scientific">Cystobacter ferrugineus</name>
    <dbReference type="NCBI Taxonomy" id="83449"/>
    <lineage>
        <taxon>Bacteria</taxon>
        <taxon>Pseudomonadati</taxon>
        <taxon>Myxococcota</taxon>
        <taxon>Myxococcia</taxon>
        <taxon>Myxococcales</taxon>
        <taxon>Cystobacterineae</taxon>
        <taxon>Archangiaceae</taxon>
        <taxon>Cystobacter</taxon>
    </lineage>
</organism>
<protein>
    <recommendedName>
        <fullName evidence="4">Haem-binding uptake Tiki superfamily ChaN domain-containing protein</fullName>
    </recommendedName>
</protein>
<reference evidence="3" key="1">
    <citation type="submission" date="2016-11" db="EMBL/GenBank/DDBJ databases">
        <authorList>
            <person name="Shukria A."/>
            <person name="Stevens D.C."/>
        </authorList>
    </citation>
    <scope>NUCLEOTIDE SEQUENCE [LARGE SCALE GENOMIC DNA]</scope>
    <source>
        <strain evidence="3">Cbfe23</strain>
    </source>
</reference>
<gene>
    <name evidence="2" type="ORF">BON30_20355</name>
</gene>
<feature type="region of interest" description="Disordered" evidence="1">
    <location>
        <begin position="279"/>
        <end position="300"/>
    </location>
</feature>
<evidence type="ECO:0008006" key="4">
    <source>
        <dbReference type="Google" id="ProtNLM"/>
    </source>
</evidence>
<dbReference type="RefSeq" id="WP_071900045.1">
    <property type="nucleotide sequence ID" value="NZ_MPIN01000005.1"/>
</dbReference>
<keyword evidence="3" id="KW-1185">Reference proteome</keyword>
<dbReference type="STRING" id="83449.BON30_20355"/>
<sequence>MMQCTRGLKRIPPLLLLGVLASGASPRKPAPAIDCGTRIEGMERLLQPGALVLLGELHGTKEIPRLMGDLVCQAAGRGVGVSVLLELSAENDPSFEAWLSSAGQEQDRQRLFSTREWRSPYPDGRTSVAMFEMLDRLRVFRRLGWRVRVFGASVDPRHESRDESMALGVRRVREEAPQDLILVLAGNNHTRVDVRESMGGHLRTWGLTMTSLNVTASRGTLWTCRGPTCGEESVELNVPDGKPRLDLTPKALHAKANDGVLSWEHPAFHGSLFIGRITASPPAGTRADPGTPARGSEATR</sequence>
<comment type="caution">
    <text evidence="2">The sequence shown here is derived from an EMBL/GenBank/DDBJ whole genome shotgun (WGS) entry which is preliminary data.</text>
</comment>
<dbReference type="Proteomes" id="UP000182229">
    <property type="component" value="Unassembled WGS sequence"/>
</dbReference>
<accession>A0A1L9B8L0</accession>
<evidence type="ECO:0000313" key="2">
    <source>
        <dbReference type="EMBL" id="OJH38596.1"/>
    </source>
</evidence>
<evidence type="ECO:0000313" key="3">
    <source>
        <dbReference type="Proteomes" id="UP000182229"/>
    </source>
</evidence>
<dbReference type="AlphaFoldDB" id="A0A1L9B8L0"/>
<reference evidence="2 3" key="2">
    <citation type="submission" date="2016-12" db="EMBL/GenBank/DDBJ databases">
        <title>Draft Genome Sequence of Cystobacter ferrugineus Strain Cbfe23.</title>
        <authorList>
            <person name="Akbar S."/>
            <person name="Dowd S.E."/>
            <person name="Stevens D.C."/>
        </authorList>
    </citation>
    <scope>NUCLEOTIDE SEQUENCE [LARGE SCALE GENOMIC DNA]</scope>
    <source>
        <strain evidence="2 3">Cbfe23</strain>
    </source>
</reference>